<dbReference type="Proteomes" id="UP000466187">
    <property type="component" value="Chromosome"/>
</dbReference>
<dbReference type="KEGG" id="mgad:MGAD_30940"/>
<evidence type="ECO:0000313" key="2">
    <source>
        <dbReference type="Proteomes" id="UP000466187"/>
    </source>
</evidence>
<protein>
    <submittedName>
        <fullName evidence="1">Uncharacterized protein</fullName>
    </submittedName>
</protein>
<gene>
    <name evidence="1" type="ORF">MGAD_30940</name>
</gene>
<reference evidence="1 2" key="1">
    <citation type="journal article" date="2019" name="Emerg. Microbes Infect.">
        <title>Comprehensive subspecies identification of 175 nontuberculous mycobacteria species based on 7547 genomic profiles.</title>
        <authorList>
            <person name="Matsumoto Y."/>
            <person name="Kinjo T."/>
            <person name="Motooka D."/>
            <person name="Nabeya D."/>
            <person name="Jung N."/>
            <person name="Uechi K."/>
            <person name="Horii T."/>
            <person name="Iida T."/>
            <person name="Fujita J."/>
            <person name="Nakamura S."/>
        </authorList>
    </citation>
    <scope>NUCLEOTIDE SEQUENCE [LARGE SCALE GENOMIC DNA]</scope>
    <source>
        <strain evidence="1 2">JCM 12688</strain>
    </source>
</reference>
<accession>A0A7I7WM74</accession>
<proteinExistence type="predicted"/>
<organism evidence="1 2">
    <name type="scientific">Mycolicibacterium gadium</name>
    <name type="common">Mycobacterium gadium</name>
    <dbReference type="NCBI Taxonomy" id="1794"/>
    <lineage>
        <taxon>Bacteria</taxon>
        <taxon>Bacillati</taxon>
        <taxon>Actinomycetota</taxon>
        <taxon>Actinomycetes</taxon>
        <taxon>Mycobacteriales</taxon>
        <taxon>Mycobacteriaceae</taxon>
        <taxon>Mycolicibacterium</taxon>
    </lineage>
</organism>
<name>A0A7I7WM74_MYCGU</name>
<evidence type="ECO:0000313" key="1">
    <source>
        <dbReference type="EMBL" id="BBZ18759.1"/>
    </source>
</evidence>
<dbReference type="EMBL" id="AP022608">
    <property type="protein sequence ID" value="BBZ18759.1"/>
    <property type="molecule type" value="Genomic_DNA"/>
</dbReference>
<sequence>MPGKSASGPNLGYGFDVATPTVPFDYAEKQASDSLQARYFRGALVDQRALIAAELVRQTRKLNGMSTRSDALAISRLRRDIRANETEVRDLDRMIAALDHRFAAIWADR</sequence>
<dbReference type="AlphaFoldDB" id="A0A7I7WM74"/>